<dbReference type="RefSeq" id="WP_317696417.1">
    <property type="nucleotide sequence ID" value="NZ_AP026801.1"/>
</dbReference>
<sequence length="265" mass="29750">MKEVQLVLTDLDSTLLTSDNEVPKQFYELIPQLEDLGVTIAIASGRPLITLKNLFPDPKMVLICDNGGLIYYNGKIRFKSLIPVNEYQSMISLVNRKTKAVPIVCGLDAGYIPVNFPRVAERLTSFFKELRLVDDMSKLNVEADKFTAFSIDQQSRKTYQQVMEPALSTKYSVVVGSDEAVDVMNKGINKGSAVKFLGEQLKIEPQKMMAFGDAENDASMLKRVKYSYLVSNHAIGMEKWAKYRTSSNDDLGVIKVLNQLMTEKN</sequence>
<dbReference type="EMBL" id="AP026801">
    <property type="protein sequence ID" value="BDR57370.1"/>
    <property type="molecule type" value="Genomic_DNA"/>
</dbReference>
<dbReference type="SUPFAM" id="SSF56784">
    <property type="entry name" value="HAD-like"/>
    <property type="match status" value="1"/>
</dbReference>
<proteinExistence type="predicted"/>
<accession>A0AAU9D7G6</accession>
<dbReference type="InterPro" id="IPR006379">
    <property type="entry name" value="HAD-SF_hydro_IIB"/>
</dbReference>
<dbReference type="Gene3D" id="3.40.50.1000">
    <property type="entry name" value="HAD superfamily/HAD-like"/>
    <property type="match status" value="1"/>
</dbReference>
<dbReference type="InterPro" id="IPR023214">
    <property type="entry name" value="HAD_sf"/>
</dbReference>
<dbReference type="SFLD" id="SFLDS00003">
    <property type="entry name" value="Haloacid_Dehalogenase"/>
    <property type="match status" value="1"/>
</dbReference>
<dbReference type="Gene3D" id="3.30.1240.10">
    <property type="match status" value="1"/>
</dbReference>
<dbReference type="NCBIfam" id="TIGR00099">
    <property type="entry name" value="Cof-subfamily"/>
    <property type="match status" value="1"/>
</dbReference>
<dbReference type="SFLD" id="SFLDG01140">
    <property type="entry name" value="C2.B:_Phosphomannomutase_and_P"/>
    <property type="match status" value="1"/>
</dbReference>
<reference evidence="1 2" key="1">
    <citation type="journal article" date="2023" name="Microbiol. Spectr.">
        <title>Symbiosis of Carpenter Bees with Uncharacterized Lactic Acid Bacteria Showing NAD Auxotrophy.</title>
        <authorList>
            <person name="Kawasaki S."/>
            <person name="Ozawa K."/>
            <person name="Mori T."/>
            <person name="Yamamoto A."/>
            <person name="Ito M."/>
            <person name="Ohkuma M."/>
            <person name="Sakamoto M."/>
            <person name="Matsutani M."/>
        </authorList>
    </citation>
    <scope>NUCLEOTIDE SEQUENCE [LARGE SCALE GENOMIC DNA]</scope>
    <source>
        <strain evidence="1 2">KimC2</strain>
    </source>
</reference>
<gene>
    <name evidence="1" type="ORF">KIMC2_19320</name>
</gene>
<dbReference type="InterPro" id="IPR036412">
    <property type="entry name" value="HAD-like_sf"/>
</dbReference>
<name>A0AAU9D7G6_9LACO</name>
<dbReference type="GO" id="GO:0016791">
    <property type="term" value="F:phosphatase activity"/>
    <property type="evidence" value="ECO:0007669"/>
    <property type="project" value="TreeGrafter"/>
</dbReference>
<evidence type="ECO:0000313" key="2">
    <source>
        <dbReference type="Proteomes" id="UP001321804"/>
    </source>
</evidence>
<organism evidence="1 2">
    <name type="scientific">Xylocopilactobacillus apis</name>
    <dbReference type="NCBI Taxonomy" id="2932183"/>
    <lineage>
        <taxon>Bacteria</taxon>
        <taxon>Bacillati</taxon>
        <taxon>Bacillota</taxon>
        <taxon>Bacilli</taxon>
        <taxon>Lactobacillales</taxon>
        <taxon>Lactobacillaceae</taxon>
        <taxon>Xylocopilactobacillus</taxon>
    </lineage>
</organism>
<dbReference type="KEGG" id="xak:KIMC2_19320"/>
<dbReference type="NCBIfam" id="TIGR01484">
    <property type="entry name" value="HAD-SF-IIB"/>
    <property type="match status" value="1"/>
</dbReference>
<protein>
    <submittedName>
        <fullName evidence="1">Haloacid dehalogenase</fullName>
    </submittedName>
</protein>
<dbReference type="Proteomes" id="UP001321804">
    <property type="component" value="Chromosome"/>
</dbReference>
<dbReference type="Pfam" id="PF08282">
    <property type="entry name" value="Hydrolase_3"/>
    <property type="match status" value="1"/>
</dbReference>
<evidence type="ECO:0000313" key="1">
    <source>
        <dbReference type="EMBL" id="BDR57370.1"/>
    </source>
</evidence>
<dbReference type="GO" id="GO:0000287">
    <property type="term" value="F:magnesium ion binding"/>
    <property type="evidence" value="ECO:0007669"/>
    <property type="project" value="TreeGrafter"/>
</dbReference>
<dbReference type="PANTHER" id="PTHR10000">
    <property type="entry name" value="PHOSPHOSERINE PHOSPHATASE"/>
    <property type="match status" value="1"/>
</dbReference>
<keyword evidence="2" id="KW-1185">Reference proteome</keyword>
<dbReference type="GO" id="GO:0005829">
    <property type="term" value="C:cytosol"/>
    <property type="evidence" value="ECO:0007669"/>
    <property type="project" value="TreeGrafter"/>
</dbReference>
<dbReference type="PANTHER" id="PTHR10000:SF53">
    <property type="entry name" value="5-AMINO-6-(5-PHOSPHO-D-RIBITYLAMINO)URACIL PHOSPHATASE YBJI-RELATED"/>
    <property type="match status" value="1"/>
</dbReference>
<dbReference type="InterPro" id="IPR000150">
    <property type="entry name" value="Cof"/>
</dbReference>
<dbReference type="AlphaFoldDB" id="A0AAU9D7G6"/>